<organism evidence="2 3">
    <name type="scientific">Hyaloscypha variabilis (strain UAMH 11265 / GT02V1 / F)</name>
    <name type="common">Meliniomyces variabilis</name>
    <dbReference type="NCBI Taxonomy" id="1149755"/>
    <lineage>
        <taxon>Eukaryota</taxon>
        <taxon>Fungi</taxon>
        <taxon>Dikarya</taxon>
        <taxon>Ascomycota</taxon>
        <taxon>Pezizomycotina</taxon>
        <taxon>Leotiomycetes</taxon>
        <taxon>Helotiales</taxon>
        <taxon>Hyaloscyphaceae</taxon>
        <taxon>Hyaloscypha</taxon>
        <taxon>Hyaloscypha variabilis</taxon>
    </lineage>
</organism>
<evidence type="ECO:0000313" key="2">
    <source>
        <dbReference type="EMBL" id="PMD44252.1"/>
    </source>
</evidence>
<keyword evidence="1" id="KW-0472">Membrane</keyword>
<feature type="transmembrane region" description="Helical" evidence="1">
    <location>
        <begin position="72"/>
        <end position="95"/>
    </location>
</feature>
<dbReference type="EMBL" id="KZ613941">
    <property type="protein sequence ID" value="PMD44252.1"/>
    <property type="molecule type" value="Genomic_DNA"/>
</dbReference>
<keyword evidence="1" id="KW-0812">Transmembrane</keyword>
<gene>
    <name evidence="2" type="ORF">L207DRAFT_276482</name>
</gene>
<name>A0A2J6S0I9_HYAVF</name>
<keyword evidence="3" id="KW-1185">Reference proteome</keyword>
<dbReference type="Proteomes" id="UP000235786">
    <property type="component" value="Unassembled WGS sequence"/>
</dbReference>
<protein>
    <submittedName>
        <fullName evidence="2">Uncharacterized protein</fullName>
    </submittedName>
</protein>
<evidence type="ECO:0000313" key="3">
    <source>
        <dbReference type="Proteomes" id="UP000235786"/>
    </source>
</evidence>
<reference evidence="2 3" key="1">
    <citation type="submission" date="2016-04" db="EMBL/GenBank/DDBJ databases">
        <title>A degradative enzymes factory behind the ericoid mycorrhizal symbiosis.</title>
        <authorList>
            <consortium name="DOE Joint Genome Institute"/>
            <person name="Martino E."/>
            <person name="Morin E."/>
            <person name="Grelet G."/>
            <person name="Kuo A."/>
            <person name="Kohler A."/>
            <person name="Daghino S."/>
            <person name="Barry K."/>
            <person name="Choi C."/>
            <person name="Cichocki N."/>
            <person name="Clum A."/>
            <person name="Copeland A."/>
            <person name="Hainaut M."/>
            <person name="Haridas S."/>
            <person name="Labutti K."/>
            <person name="Lindquist E."/>
            <person name="Lipzen A."/>
            <person name="Khouja H.-R."/>
            <person name="Murat C."/>
            <person name="Ohm R."/>
            <person name="Olson A."/>
            <person name="Spatafora J."/>
            <person name="Veneault-Fourrey C."/>
            <person name="Henrissat B."/>
            <person name="Grigoriev I."/>
            <person name="Martin F."/>
            <person name="Perotto S."/>
        </authorList>
    </citation>
    <scope>NUCLEOTIDE SEQUENCE [LARGE SCALE GENOMIC DNA]</scope>
    <source>
        <strain evidence="2 3">F</strain>
    </source>
</reference>
<sequence length="183" mass="20916">MHASMHRQTGESRPRLQRQHPFSLPSCVWDFELEALPASQDLIRYSQPKSPLTSTSRERLQLHRRWPTSRSVLLCSALLMLMLMLRLMLATAYFLRCLLSSRRGIGCTIRLGPILPLRACPARKKQVRHHFLSVKCDERPGRRWVAILPAYARKRQAELVEGGIAALAAENGFVGIRHQKEQG</sequence>
<keyword evidence="1" id="KW-1133">Transmembrane helix</keyword>
<proteinExistence type="predicted"/>
<dbReference type="AlphaFoldDB" id="A0A2J6S0I9"/>
<accession>A0A2J6S0I9</accession>
<evidence type="ECO:0000256" key="1">
    <source>
        <dbReference type="SAM" id="Phobius"/>
    </source>
</evidence>